<dbReference type="EMBL" id="PETM01000053">
    <property type="protein sequence ID" value="PIV62484.1"/>
    <property type="molecule type" value="Genomic_DNA"/>
</dbReference>
<comment type="similarity">
    <text evidence="2">Belongs to the transposase mutator family.</text>
</comment>
<dbReference type="GO" id="GO:0006313">
    <property type="term" value="P:DNA transposition"/>
    <property type="evidence" value="ECO:0007669"/>
    <property type="project" value="InterPro"/>
</dbReference>
<evidence type="ECO:0008006" key="8">
    <source>
        <dbReference type="Google" id="ProtNLM"/>
    </source>
</evidence>
<evidence type="ECO:0000256" key="4">
    <source>
        <dbReference type="ARBA" id="ARBA00023125"/>
    </source>
</evidence>
<reference evidence="7" key="1">
    <citation type="submission" date="2017-09" db="EMBL/GenBank/DDBJ databases">
        <title>Depth-based differentiation of microbial function through sediment-hosted aquifers and enrichment of novel symbionts in the deep terrestrial subsurface.</title>
        <authorList>
            <person name="Probst A.J."/>
            <person name="Ladd B."/>
            <person name="Jarett J.K."/>
            <person name="Geller-Mcgrath D.E."/>
            <person name="Sieber C.M.K."/>
            <person name="Emerson J.B."/>
            <person name="Anantharaman K."/>
            <person name="Thomas B.C."/>
            <person name="Malmstrom R."/>
            <person name="Stieglmeier M."/>
            <person name="Klingl A."/>
            <person name="Woyke T."/>
            <person name="Ryan C.M."/>
            <person name="Banfield J.F."/>
        </authorList>
    </citation>
    <scope>NUCLEOTIDE SEQUENCE [LARGE SCALE GENOMIC DNA]</scope>
</reference>
<protein>
    <recommendedName>
        <fullName evidence="8">Transposase</fullName>
    </recommendedName>
</protein>
<comment type="function">
    <text evidence="1">Required for the transposition of the insertion element.</text>
</comment>
<keyword evidence="5" id="KW-0233">DNA recombination</keyword>
<evidence type="ECO:0000256" key="2">
    <source>
        <dbReference type="ARBA" id="ARBA00010961"/>
    </source>
</evidence>
<evidence type="ECO:0000313" key="7">
    <source>
        <dbReference type="Proteomes" id="UP000230116"/>
    </source>
</evidence>
<feature type="non-terminal residue" evidence="6">
    <location>
        <position position="1"/>
    </location>
</feature>
<evidence type="ECO:0000256" key="1">
    <source>
        <dbReference type="ARBA" id="ARBA00002190"/>
    </source>
</evidence>
<dbReference type="InterPro" id="IPR001207">
    <property type="entry name" value="Transposase_mutator"/>
</dbReference>
<keyword evidence="4" id="KW-0238">DNA-binding</keyword>
<accession>A0A2M7E437</accession>
<sequence>ITTVRKSGKINVEKMTKDGEKILKYQSYRCSNNHFFSGNSSQTKFTNSFIEYTIIVYLRSLSINTTIDLIRTYFEKDILTKETILSFIETVSDRLPTLDDIDNLYHPKRSGYLSFDGVWFKYRNKNFVLLVCFDPETFDVVDVKIETDETQAGYERLITEAVNKIGAVNVKGCYGDGDRGLIKALNHLLPHAPFQLCVFHKELRMGQVVPVKSVGFSRQLTPFQKHDIKVFQLLFRGVIYAISKDDSIKALEKLKQYCDKTQNEKFLKAYRSLAYNFKYTLTHFDHPHMERDNNIVEGFNSIIKRKLKLLKGFKKPGNIEKYIKLILLDYRFHEFMESENKRRNGKTPLELSNIYLPKYYNFIKLLRQQLNLNFE</sequence>
<dbReference type="AlphaFoldDB" id="A0A2M7E437"/>
<evidence type="ECO:0000256" key="3">
    <source>
        <dbReference type="ARBA" id="ARBA00022578"/>
    </source>
</evidence>
<organism evidence="6 7">
    <name type="scientific">Candidatus Roizmanbacteria bacterium CG01_land_8_20_14_3_00_33_9</name>
    <dbReference type="NCBI Taxonomy" id="1974843"/>
    <lineage>
        <taxon>Bacteria</taxon>
        <taxon>Candidatus Roizmaniibacteriota</taxon>
    </lineage>
</organism>
<evidence type="ECO:0000256" key="5">
    <source>
        <dbReference type="ARBA" id="ARBA00023172"/>
    </source>
</evidence>
<name>A0A2M7E437_9BACT</name>
<proteinExistence type="inferred from homology"/>
<dbReference type="Proteomes" id="UP000230116">
    <property type="component" value="Unassembled WGS sequence"/>
</dbReference>
<comment type="caution">
    <text evidence="6">The sequence shown here is derived from an EMBL/GenBank/DDBJ whole genome shotgun (WGS) entry which is preliminary data.</text>
</comment>
<keyword evidence="3" id="KW-0815">Transposition</keyword>
<dbReference type="GO" id="GO:0004803">
    <property type="term" value="F:transposase activity"/>
    <property type="evidence" value="ECO:0007669"/>
    <property type="project" value="InterPro"/>
</dbReference>
<dbReference type="GO" id="GO:0003677">
    <property type="term" value="F:DNA binding"/>
    <property type="evidence" value="ECO:0007669"/>
    <property type="project" value="UniProtKB-KW"/>
</dbReference>
<dbReference type="Pfam" id="PF00872">
    <property type="entry name" value="Transposase_mut"/>
    <property type="match status" value="1"/>
</dbReference>
<evidence type="ECO:0000313" key="6">
    <source>
        <dbReference type="EMBL" id="PIV62484.1"/>
    </source>
</evidence>
<gene>
    <name evidence="6" type="ORF">COS12_02215</name>
</gene>